<evidence type="ECO:0000256" key="3">
    <source>
        <dbReference type="ARBA" id="ARBA00022989"/>
    </source>
</evidence>
<dbReference type="InterPro" id="IPR023826">
    <property type="entry name" value="Rhom-like_SP_proteobac"/>
</dbReference>
<proteinExistence type="predicted"/>
<dbReference type="Pfam" id="PF01694">
    <property type="entry name" value="Rhomboid"/>
    <property type="match status" value="1"/>
</dbReference>
<reference evidence="7 8" key="1">
    <citation type="submission" date="2018-12" db="EMBL/GenBank/DDBJ databases">
        <title>Genomic taxonomy of the Vibrionaceae family.</title>
        <authorList>
            <person name="Gomez-Gil B."/>
            <person name="Enciso-Ibarra K."/>
        </authorList>
    </citation>
    <scope>NUCLEOTIDE SEQUENCE [LARGE SCALE GENOMIC DNA]</scope>
    <source>
        <strain evidence="7 8">CAIM 594</strain>
    </source>
</reference>
<feature type="domain" description="Peptidase S54 rhomboid" evidence="6">
    <location>
        <begin position="35"/>
        <end position="172"/>
    </location>
</feature>
<dbReference type="PANTHER" id="PTHR43731">
    <property type="entry name" value="RHOMBOID PROTEASE"/>
    <property type="match status" value="1"/>
</dbReference>
<comment type="caution">
    <text evidence="7">The sequence shown here is derived from an EMBL/GenBank/DDBJ whole genome shotgun (WGS) entry which is preliminary data.</text>
</comment>
<evidence type="ECO:0000313" key="8">
    <source>
        <dbReference type="Proteomes" id="UP000269041"/>
    </source>
</evidence>
<dbReference type="EC" id="3.4.21.-" evidence="7"/>
<dbReference type="EMBL" id="RSFA01000092">
    <property type="protein sequence ID" value="RSD29995.1"/>
    <property type="molecule type" value="Genomic_DNA"/>
</dbReference>
<dbReference type="SUPFAM" id="SSF144091">
    <property type="entry name" value="Rhomboid-like"/>
    <property type="match status" value="1"/>
</dbReference>
<protein>
    <submittedName>
        <fullName evidence="7">Rhombosortase</fullName>
        <ecNumber evidence="7">3.4.21.-</ecNumber>
    </submittedName>
</protein>
<dbReference type="Gene3D" id="1.20.1540.10">
    <property type="entry name" value="Rhomboid-like"/>
    <property type="match status" value="1"/>
</dbReference>
<feature type="transmembrane region" description="Helical" evidence="5">
    <location>
        <begin position="51"/>
        <end position="68"/>
    </location>
</feature>
<feature type="transmembrane region" description="Helical" evidence="5">
    <location>
        <begin position="75"/>
        <end position="92"/>
    </location>
</feature>
<keyword evidence="8" id="KW-1185">Reference proteome</keyword>
<feature type="transmembrane region" description="Helical" evidence="5">
    <location>
        <begin position="150"/>
        <end position="173"/>
    </location>
</feature>
<dbReference type="AlphaFoldDB" id="A0A3R9EGM4"/>
<dbReference type="PANTHER" id="PTHR43731:SF16">
    <property type="entry name" value="RHOMBOSORTASE"/>
    <property type="match status" value="1"/>
</dbReference>
<dbReference type="InterPro" id="IPR022764">
    <property type="entry name" value="Peptidase_S54_rhomboid_dom"/>
</dbReference>
<dbReference type="NCBIfam" id="TIGR03902">
    <property type="entry name" value="rhom_GG_sort"/>
    <property type="match status" value="1"/>
</dbReference>
<dbReference type="Proteomes" id="UP000269041">
    <property type="component" value="Unassembled WGS sequence"/>
</dbReference>
<keyword evidence="2 5" id="KW-0812">Transmembrane</keyword>
<dbReference type="InterPro" id="IPR035952">
    <property type="entry name" value="Rhomboid-like_sf"/>
</dbReference>
<keyword evidence="3 5" id="KW-1133">Transmembrane helix</keyword>
<dbReference type="OrthoDB" id="196054at2"/>
<evidence type="ECO:0000259" key="6">
    <source>
        <dbReference type="Pfam" id="PF01694"/>
    </source>
</evidence>
<comment type="subcellular location">
    <subcellularLocation>
        <location evidence="1">Membrane</location>
        <topology evidence="1">Multi-pass membrane protein</topology>
    </subcellularLocation>
</comment>
<evidence type="ECO:0000256" key="1">
    <source>
        <dbReference type="ARBA" id="ARBA00004141"/>
    </source>
</evidence>
<evidence type="ECO:0000256" key="4">
    <source>
        <dbReference type="ARBA" id="ARBA00023136"/>
    </source>
</evidence>
<sequence length="187" mass="20744">MRLFLLLVAISLVCLSVQFEPLASFTYWQHKLIYQGQWWRILTGNFTHTNLIHLAMNILGLWIITYLYKPKPSSLLCVLLLVSISVGILNLTTAMSSYVGLSGTLHGIFAYYALNESLRGRKSSWLLVIGVLFKVGWEMTMGAAQSTSELINAAVAVESHLFGVLTGLSFALASNNKQLLATLKHPK</sequence>
<dbReference type="RefSeq" id="WP_125322794.1">
    <property type="nucleotide sequence ID" value="NZ_AP024889.1"/>
</dbReference>
<keyword evidence="7" id="KW-0378">Hydrolase</keyword>
<organism evidence="7 8">
    <name type="scientific">Vibrio pectenicida</name>
    <dbReference type="NCBI Taxonomy" id="62763"/>
    <lineage>
        <taxon>Bacteria</taxon>
        <taxon>Pseudomonadati</taxon>
        <taxon>Pseudomonadota</taxon>
        <taxon>Gammaproteobacteria</taxon>
        <taxon>Vibrionales</taxon>
        <taxon>Vibrionaceae</taxon>
        <taxon>Vibrio</taxon>
    </lineage>
</organism>
<evidence type="ECO:0000256" key="5">
    <source>
        <dbReference type="SAM" id="Phobius"/>
    </source>
</evidence>
<accession>A0A3R9EGM4</accession>
<evidence type="ECO:0000313" key="7">
    <source>
        <dbReference type="EMBL" id="RSD29995.1"/>
    </source>
</evidence>
<keyword evidence="4 5" id="KW-0472">Membrane</keyword>
<dbReference type="InterPro" id="IPR050925">
    <property type="entry name" value="Rhomboid_protease_S54"/>
</dbReference>
<name>A0A3R9EGM4_9VIBR</name>
<dbReference type="GO" id="GO:0016020">
    <property type="term" value="C:membrane"/>
    <property type="evidence" value="ECO:0007669"/>
    <property type="project" value="UniProtKB-SubCell"/>
</dbReference>
<evidence type="ECO:0000256" key="2">
    <source>
        <dbReference type="ARBA" id="ARBA00022692"/>
    </source>
</evidence>
<dbReference type="GO" id="GO:0004252">
    <property type="term" value="F:serine-type endopeptidase activity"/>
    <property type="evidence" value="ECO:0007669"/>
    <property type="project" value="InterPro"/>
</dbReference>
<gene>
    <name evidence="7" type="primary">rrtA</name>
    <name evidence="7" type="ORF">EJA03_16310</name>
</gene>